<protein>
    <submittedName>
        <fullName evidence="1">Uncharacterized protein</fullName>
    </submittedName>
</protein>
<organism evidence="1 2">
    <name type="scientific">Candidatus Spechtbacteria bacterium RIFCSPLOWO2_01_FULL_43_12</name>
    <dbReference type="NCBI Taxonomy" id="1802162"/>
    <lineage>
        <taxon>Bacteria</taxon>
        <taxon>Candidatus Spechtiibacteriota</taxon>
    </lineage>
</organism>
<proteinExistence type="predicted"/>
<accession>A0A1G2HE90</accession>
<evidence type="ECO:0000313" key="2">
    <source>
        <dbReference type="Proteomes" id="UP000178835"/>
    </source>
</evidence>
<dbReference type="Proteomes" id="UP000178835">
    <property type="component" value="Unassembled WGS sequence"/>
</dbReference>
<reference evidence="1 2" key="1">
    <citation type="journal article" date="2016" name="Nat. Commun.">
        <title>Thousands of microbial genomes shed light on interconnected biogeochemical processes in an aquifer system.</title>
        <authorList>
            <person name="Anantharaman K."/>
            <person name="Brown C.T."/>
            <person name="Hug L.A."/>
            <person name="Sharon I."/>
            <person name="Castelle C.J."/>
            <person name="Probst A.J."/>
            <person name="Thomas B.C."/>
            <person name="Singh A."/>
            <person name="Wilkins M.J."/>
            <person name="Karaoz U."/>
            <person name="Brodie E.L."/>
            <person name="Williams K.H."/>
            <person name="Hubbard S.S."/>
            <person name="Banfield J.F."/>
        </authorList>
    </citation>
    <scope>NUCLEOTIDE SEQUENCE [LARGE SCALE GENOMIC DNA]</scope>
</reference>
<comment type="caution">
    <text evidence="1">The sequence shown here is derived from an EMBL/GenBank/DDBJ whole genome shotgun (WGS) entry which is preliminary data.</text>
</comment>
<name>A0A1G2HE90_9BACT</name>
<evidence type="ECO:0000313" key="1">
    <source>
        <dbReference type="EMBL" id="OGZ60792.1"/>
    </source>
</evidence>
<dbReference type="AlphaFoldDB" id="A0A1G2HE90"/>
<sequence>MIQDTKIHEILRVKPGALEVLERKMEMISGKKNVIGKLETEIKERVTDSLMEMGFSSSASAEDIYAASLSRVENLENRLAEISLHPDFSNSKGSETLLNMIRGLVGEQRGMFLKKEKAEELFQKNPPQNIMRYLGYSSVDKMLKKEDIWEVFAALRFAEDPKWLNSVFFRPFTDLTPDDFETRPIKLQVLGTKWTEIARDYVGHKLHNISHLKEMGLIFVIPYEEPKKGQIIQVFTLVLHYFHEVKFYSSLFERFAEGENFALDVVSALRGDVGGLPMEDHAAIFWRIVQRYLAKDDANDPRLFEPHVNPEAIHWLKAEEDFQRWGVKYKEPFIHFWSDMGHVGAFFPKKNSKEKVLVSFDLVDNIVSYVRRSDIDFKYLYHQQEALWNEIFIRYTGREKIENLIVENFSEGNIALSTSPKYGIFS</sequence>
<dbReference type="EMBL" id="MHOH01000012">
    <property type="protein sequence ID" value="OGZ60792.1"/>
    <property type="molecule type" value="Genomic_DNA"/>
</dbReference>
<gene>
    <name evidence="1" type="ORF">A2919_01240</name>
</gene>